<sequence>MAVQMAGRSARRVHSAAGRARRSTGMVGVSAPRWSQLGRASGCALAVWLLSPCGRLGVDGTQGRSGSKRQCRKQRARRVVFARGSIGAQRTRRDGERLLVVGQ</sequence>
<evidence type="ECO:0000313" key="3">
    <source>
        <dbReference type="Proteomes" id="UP000799291"/>
    </source>
</evidence>
<gene>
    <name evidence="2" type="ORF">K458DRAFT_7929</name>
</gene>
<keyword evidence="3" id="KW-1185">Reference proteome</keyword>
<organism evidence="2 3">
    <name type="scientific">Lentithecium fluviatile CBS 122367</name>
    <dbReference type="NCBI Taxonomy" id="1168545"/>
    <lineage>
        <taxon>Eukaryota</taxon>
        <taxon>Fungi</taxon>
        <taxon>Dikarya</taxon>
        <taxon>Ascomycota</taxon>
        <taxon>Pezizomycotina</taxon>
        <taxon>Dothideomycetes</taxon>
        <taxon>Pleosporomycetidae</taxon>
        <taxon>Pleosporales</taxon>
        <taxon>Massarineae</taxon>
        <taxon>Lentitheciaceae</taxon>
        <taxon>Lentithecium</taxon>
    </lineage>
</organism>
<evidence type="ECO:0000313" key="2">
    <source>
        <dbReference type="EMBL" id="KAF2691941.1"/>
    </source>
</evidence>
<dbReference type="AlphaFoldDB" id="A0A6G1JNX2"/>
<protein>
    <submittedName>
        <fullName evidence="2">Uncharacterized protein</fullName>
    </submittedName>
</protein>
<feature type="region of interest" description="Disordered" evidence="1">
    <location>
        <begin position="1"/>
        <end position="28"/>
    </location>
</feature>
<dbReference type="Proteomes" id="UP000799291">
    <property type="component" value="Unassembled WGS sequence"/>
</dbReference>
<name>A0A6G1JNX2_9PLEO</name>
<reference evidence="2" key="1">
    <citation type="journal article" date="2020" name="Stud. Mycol.">
        <title>101 Dothideomycetes genomes: a test case for predicting lifestyles and emergence of pathogens.</title>
        <authorList>
            <person name="Haridas S."/>
            <person name="Albert R."/>
            <person name="Binder M."/>
            <person name="Bloem J."/>
            <person name="Labutti K."/>
            <person name="Salamov A."/>
            <person name="Andreopoulos B."/>
            <person name="Baker S."/>
            <person name="Barry K."/>
            <person name="Bills G."/>
            <person name="Bluhm B."/>
            <person name="Cannon C."/>
            <person name="Castanera R."/>
            <person name="Culley D."/>
            <person name="Daum C."/>
            <person name="Ezra D."/>
            <person name="Gonzalez J."/>
            <person name="Henrissat B."/>
            <person name="Kuo A."/>
            <person name="Liang C."/>
            <person name="Lipzen A."/>
            <person name="Lutzoni F."/>
            <person name="Magnuson J."/>
            <person name="Mondo S."/>
            <person name="Nolan M."/>
            <person name="Ohm R."/>
            <person name="Pangilinan J."/>
            <person name="Park H.-J."/>
            <person name="Ramirez L."/>
            <person name="Alfaro M."/>
            <person name="Sun H."/>
            <person name="Tritt A."/>
            <person name="Yoshinaga Y."/>
            <person name="Zwiers L.-H."/>
            <person name="Turgeon B."/>
            <person name="Goodwin S."/>
            <person name="Spatafora J."/>
            <person name="Crous P."/>
            <person name="Grigoriev I."/>
        </authorList>
    </citation>
    <scope>NUCLEOTIDE SEQUENCE</scope>
    <source>
        <strain evidence="2">CBS 122367</strain>
    </source>
</reference>
<dbReference type="EMBL" id="MU005569">
    <property type="protein sequence ID" value="KAF2691941.1"/>
    <property type="molecule type" value="Genomic_DNA"/>
</dbReference>
<proteinExistence type="predicted"/>
<evidence type="ECO:0000256" key="1">
    <source>
        <dbReference type="SAM" id="MobiDB-lite"/>
    </source>
</evidence>
<feature type="compositionally biased region" description="Basic residues" evidence="1">
    <location>
        <begin position="9"/>
        <end position="22"/>
    </location>
</feature>
<accession>A0A6G1JNX2</accession>